<accession>A0AAD9PI61</accession>
<name>A0AAD9PI61_9APIC</name>
<comment type="caution">
    <text evidence="1">The sequence shown here is derived from an EMBL/GenBank/DDBJ whole genome shotgun (WGS) entry which is preliminary data.</text>
</comment>
<gene>
    <name evidence="1" type="ORF">BdWA1_002989</name>
</gene>
<dbReference type="EMBL" id="JALLKP010000004">
    <property type="protein sequence ID" value="KAK2195314.1"/>
    <property type="molecule type" value="Genomic_DNA"/>
</dbReference>
<dbReference type="GeneID" id="94337286"/>
<proteinExistence type="predicted"/>
<dbReference type="AlphaFoldDB" id="A0AAD9PI61"/>
<dbReference type="RefSeq" id="XP_067802157.1">
    <property type="nucleotide sequence ID" value="XM_067948006.1"/>
</dbReference>
<organism evidence="1 2">
    <name type="scientific">Babesia duncani</name>
    <dbReference type="NCBI Taxonomy" id="323732"/>
    <lineage>
        <taxon>Eukaryota</taxon>
        <taxon>Sar</taxon>
        <taxon>Alveolata</taxon>
        <taxon>Apicomplexa</taxon>
        <taxon>Aconoidasida</taxon>
        <taxon>Piroplasmida</taxon>
        <taxon>Babesiidae</taxon>
        <taxon>Babesia</taxon>
    </lineage>
</organism>
<evidence type="ECO:0000313" key="2">
    <source>
        <dbReference type="Proteomes" id="UP001214638"/>
    </source>
</evidence>
<keyword evidence="2" id="KW-1185">Reference proteome</keyword>
<sequence length="72" mass="8333">MMNDTQTCAERKHVDVYFSDFTYVAFANSHLGNQSVNWNRQELILIVMIKKETRVDLHVVHSFVGSNHTPLV</sequence>
<evidence type="ECO:0000313" key="1">
    <source>
        <dbReference type="EMBL" id="KAK2195314.1"/>
    </source>
</evidence>
<protein>
    <submittedName>
        <fullName evidence="1">Uncharacterized protein</fullName>
    </submittedName>
</protein>
<reference evidence="1" key="1">
    <citation type="journal article" date="2023" name="Nat. Microbiol.">
        <title>Babesia duncani multi-omics identifies virulence factors and drug targets.</title>
        <authorList>
            <person name="Singh P."/>
            <person name="Lonardi S."/>
            <person name="Liang Q."/>
            <person name="Vydyam P."/>
            <person name="Khabirova E."/>
            <person name="Fang T."/>
            <person name="Gihaz S."/>
            <person name="Thekkiniath J."/>
            <person name="Munshi M."/>
            <person name="Abel S."/>
            <person name="Ciampossin L."/>
            <person name="Batugedara G."/>
            <person name="Gupta M."/>
            <person name="Lu X.M."/>
            <person name="Lenz T."/>
            <person name="Chakravarty S."/>
            <person name="Cornillot E."/>
            <person name="Hu Y."/>
            <person name="Ma W."/>
            <person name="Gonzalez L.M."/>
            <person name="Sanchez S."/>
            <person name="Estrada K."/>
            <person name="Sanchez-Flores A."/>
            <person name="Montero E."/>
            <person name="Harb O.S."/>
            <person name="Le Roch K.G."/>
            <person name="Mamoun C.B."/>
        </authorList>
    </citation>
    <scope>NUCLEOTIDE SEQUENCE</scope>
    <source>
        <strain evidence="1">WA1</strain>
    </source>
</reference>
<dbReference type="Proteomes" id="UP001214638">
    <property type="component" value="Unassembled WGS sequence"/>
</dbReference>
<dbReference type="KEGG" id="bdw:94337286"/>